<dbReference type="RefSeq" id="WP_390278055.1">
    <property type="nucleotide sequence ID" value="NZ_JBHRYH010000017.1"/>
</dbReference>
<evidence type="ECO:0000313" key="3">
    <source>
        <dbReference type="Proteomes" id="UP001595636"/>
    </source>
</evidence>
<gene>
    <name evidence="2" type="ORF">ACFOKJ_07520</name>
</gene>
<name>A0ABV7TT95_9NEIS</name>
<dbReference type="PANTHER" id="PTHR39966:SF3">
    <property type="entry name" value="DUF438 DOMAIN-CONTAINING PROTEIN"/>
    <property type="match status" value="1"/>
</dbReference>
<sequence>MTVTDSFTRVHRRCDDQFVAVEQALRAGDWPLVQAGCAQFCAAMAQHLYEEEQLLFPAFEAATGITQGPTAVMRSEHAEMRLLMDEMQQAAAQQDGDSLAGAADTLLLLMQQHNLKEENILYPMCDRAGLAALLAEHGHEPA</sequence>
<evidence type="ECO:0000259" key="1">
    <source>
        <dbReference type="Pfam" id="PF01814"/>
    </source>
</evidence>
<keyword evidence="3" id="KW-1185">Reference proteome</keyword>
<dbReference type="Pfam" id="PF01814">
    <property type="entry name" value="Hemerythrin"/>
    <property type="match status" value="1"/>
</dbReference>
<proteinExistence type="predicted"/>
<dbReference type="EMBL" id="JBHRYH010000017">
    <property type="protein sequence ID" value="MFC3625985.1"/>
    <property type="molecule type" value="Genomic_DNA"/>
</dbReference>
<dbReference type="InterPro" id="IPR012312">
    <property type="entry name" value="Hemerythrin-like"/>
</dbReference>
<dbReference type="Proteomes" id="UP001595636">
    <property type="component" value="Unassembled WGS sequence"/>
</dbReference>
<evidence type="ECO:0000313" key="2">
    <source>
        <dbReference type="EMBL" id="MFC3625985.1"/>
    </source>
</evidence>
<comment type="caution">
    <text evidence="2">The sequence shown here is derived from an EMBL/GenBank/DDBJ whole genome shotgun (WGS) entry which is preliminary data.</text>
</comment>
<feature type="domain" description="Hemerythrin-like" evidence="1">
    <location>
        <begin position="3"/>
        <end position="125"/>
    </location>
</feature>
<dbReference type="Gene3D" id="1.20.120.520">
    <property type="entry name" value="nmb1532 protein domain like"/>
    <property type="match status" value="1"/>
</dbReference>
<protein>
    <submittedName>
        <fullName evidence="2">Hemerythrin domain-containing protein</fullName>
    </submittedName>
</protein>
<organism evidence="2 3">
    <name type="scientific">Vogesella amnigena</name>
    <dbReference type="NCBI Taxonomy" id="1507449"/>
    <lineage>
        <taxon>Bacteria</taxon>
        <taxon>Pseudomonadati</taxon>
        <taxon>Pseudomonadota</taxon>
        <taxon>Betaproteobacteria</taxon>
        <taxon>Neisseriales</taxon>
        <taxon>Chromobacteriaceae</taxon>
        <taxon>Vogesella</taxon>
    </lineage>
</organism>
<accession>A0ABV7TT95</accession>
<dbReference type="PANTHER" id="PTHR39966">
    <property type="entry name" value="BLL2471 PROTEIN-RELATED"/>
    <property type="match status" value="1"/>
</dbReference>
<reference evidence="3" key="1">
    <citation type="journal article" date="2019" name="Int. J. Syst. Evol. Microbiol.">
        <title>The Global Catalogue of Microorganisms (GCM) 10K type strain sequencing project: providing services to taxonomists for standard genome sequencing and annotation.</title>
        <authorList>
            <consortium name="The Broad Institute Genomics Platform"/>
            <consortium name="The Broad Institute Genome Sequencing Center for Infectious Disease"/>
            <person name="Wu L."/>
            <person name="Ma J."/>
        </authorList>
    </citation>
    <scope>NUCLEOTIDE SEQUENCE [LARGE SCALE GENOMIC DNA]</scope>
    <source>
        <strain evidence="3">KCTC 42195</strain>
    </source>
</reference>